<name>A7NIF6_ROSCS</name>
<dbReference type="HOGENOM" id="CLU_503289_0_0_0"/>
<dbReference type="AlphaFoldDB" id="A7NIF6"/>
<protein>
    <submittedName>
        <fullName evidence="1">Uncharacterized protein</fullName>
    </submittedName>
</protein>
<evidence type="ECO:0000313" key="2">
    <source>
        <dbReference type="Proteomes" id="UP000000263"/>
    </source>
</evidence>
<sequence length="665" mass="72474">MRRGTEGGVVFVMLKKRQAFRLLAALLIIASLWIGALPHPASAQGDLRYFAETGHFLRGAFRAYWERNGGVAIFGFPITEEYRRSDGRIVQWFQRARFELAQANPPVVQLGHLGREFTGDRIFPQAPPQPGAARVRYFSETNHTLRGLFKETWERRGGLAIFGYPISEEIYENINGQWTLVQYFERYRFELRLYPSRVEFGLLGEALAPAQLRAPWPPNIAPDQPLNEDGTPLPPPFRPGLYAQARVIAEADQTFRIEGEGYRPGERVRFLLSSPECECRPITLDAQPLADVNGSISYAQVRFNARDYARGRWYLTAQGQTSNRAGIAQFFVGVAPPVGQPGGVIVGTTPQAAAFGQAVIVQGSGFQPNEQVSLWLTAPDQSVRGIPESPTADGSGSISGANIRITIDNTFRAGTWFITAQGRSSGRQAIGTFRVDAGATPPPLQPPGDPARLGILIHNELRVRGAGSITPLAAPPGSGFVFNASGFDPNEKVGVWLTRPAGAGVEAIDERLVQREGGNVRVAFRVERDQQGVWTITAQGASTGRAVTAPFKLTRDYVAPLGTPRPATSRNALVTPAEGGQRTTFRLTASGFRANELLEFWVTSPDGLYVLNTPVQADNRGRIGVSPALGVQLGARNPTGVYGYHYRGTLSGVRADIYFTFTGAP</sequence>
<accession>A7NIF6</accession>
<evidence type="ECO:0000313" key="1">
    <source>
        <dbReference type="EMBL" id="ABU57256.1"/>
    </source>
</evidence>
<dbReference type="STRING" id="383372.Rcas_1159"/>
<gene>
    <name evidence="1" type="ordered locus">Rcas_1159</name>
</gene>
<dbReference type="Proteomes" id="UP000000263">
    <property type="component" value="Chromosome"/>
</dbReference>
<dbReference type="eggNOG" id="COG0823">
    <property type="taxonomic scope" value="Bacteria"/>
</dbReference>
<keyword evidence="2" id="KW-1185">Reference proteome</keyword>
<organism evidence="1 2">
    <name type="scientific">Roseiflexus castenholzii (strain DSM 13941 / HLO8)</name>
    <dbReference type="NCBI Taxonomy" id="383372"/>
    <lineage>
        <taxon>Bacteria</taxon>
        <taxon>Bacillati</taxon>
        <taxon>Chloroflexota</taxon>
        <taxon>Chloroflexia</taxon>
        <taxon>Chloroflexales</taxon>
        <taxon>Roseiflexineae</taxon>
        <taxon>Roseiflexaceae</taxon>
        <taxon>Roseiflexus</taxon>
    </lineage>
</organism>
<proteinExistence type="predicted"/>
<reference evidence="1 2" key="1">
    <citation type="submission" date="2007-08" db="EMBL/GenBank/DDBJ databases">
        <title>Complete sequence of Roseiflexus castenholzii DSM 13941.</title>
        <authorList>
            <consortium name="US DOE Joint Genome Institute"/>
            <person name="Copeland A."/>
            <person name="Lucas S."/>
            <person name="Lapidus A."/>
            <person name="Barry K."/>
            <person name="Glavina del Rio T."/>
            <person name="Dalin E."/>
            <person name="Tice H."/>
            <person name="Pitluck S."/>
            <person name="Thompson L.S."/>
            <person name="Brettin T."/>
            <person name="Bruce D."/>
            <person name="Detter J.C."/>
            <person name="Han C."/>
            <person name="Tapia R."/>
            <person name="Schmutz J."/>
            <person name="Larimer F."/>
            <person name="Land M."/>
            <person name="Hauser L."/>
            <person name="Kyrpides N."/>
            <person name="Mikhailova N."/>
            <person name="Bryant D.A."/>
            <person name="Hanada S."/>
            <person name="Tsukatani Y."/>
            <person name="Richardson P."/>
        </authorList>
    </citation>
    <scope>NUCLEOTIDE SEQUENCE [LARGE SCALE GENOMIC DNA]</scope>
    <source>
        <strain evidence="2">DSM 13941 / HLO8</strain>
    </source>
</reference>
<dbReference type="KEGG" id="rca:Rcas_1159"/>
<dbReference type="EMBL" id="CP000804">
    <property type="protein sequence ID" value="ABU57256.1"/>
    <property type="molecule type" value="Genomic_DNA"/>
</dbReference>